<dbReference type="STRING" id="266809.PM03_11500"/>
<gene>
    <name evidence="3" type="ORF">THS5294_02465</name>
</gene>
<dbReference type="InterPro" id="IPR035437">
    <property type="entry name" value="SNase_OB-fold_sf"/>
</dbReference>
<evidence type="ECO:0000313" key="3">
    <source>
        <dbReference type="EMBL" id="CUH61163.1"/>
    </source>
</evidence>
<evidence type="ECO:0000256" key="1">
    <source>
        <dbReference type="SAM" id="MobiDB-lite"/>
    </source>
</evidence>
<dbReference type="InterPro" id="IPR016071">
    <property type="entry name" value="Staphylococal_nuclease_OB-fold"/>
</dbReference>
<dbReference type="eggNOG" id="COG1525">
    <property type="taxonomic scope" value="Bacteria"/>
</dbReference>
<accession>A0A0P1FGV7</accession>
<name>A0A0P1FGV7_9RHOB</name>
<feature type="domain" description="TNase-like" evidence="2">
    <location>
        <begin position="50"/>
        <end position="163"/>
    </location>
</feature>
<dbReference type="Gene3D" id="2.40.50.90">
    <property type="match status" value="1"/>
</dbReference>
<evidence type="ECO:0000313" key="4">
    <source>
        <dbReference type="Proteomes" id="UP000051298"/>
    </source>
</evidence>
<protein>
    <recommendedName>
        <fullName evidence="2">TNase-like domain-containing protein</fullName>
    </recommendedName>
</protein>
<dbReference type="SUPFAM" id="SSF50199">
    <property type="entry name" value="Staphylococcal nuclease"/>
    <property type="match status" value="1"/>
</dbReference>
<dbReference type="Proteomes" id="UP000051298">
    <property type="component" value="Unassembled WGS sequence"/>
</dbReference>
<dbReference type="SMART" id="SM00318">
    <property type="entry name" value="SNc"/>
    <property type="match status" value="1"/>
</dbReference>
<organism evidence="3 4">
    <name type="scientific">Thalassobacter stenotrophicus</name>
    <dbReference type="NCBI Taxonomy" id="266809"/>
    <lineage>
        <taxon>Bacteria</taxon>
        <taxon>Pseudomonadati</taxon>
        <taxon>Pseudomonadota</taxon>
        <taxon>Alphaproteobacteria</taxon>
        <taxon>Rhodobacterales</taxon>
        <taxon>Roseobacteraceae</taxon>
        <taxon>Thalassobacter</taxon>
    </lineage>
</organism>
<evidence type="ECO:0000259" key="2">
    <source>
        <dbReference type="PROSITE" id="PS50830"/>
    </source>
</evidence>
<dbReference type="AlphaFoldDB" id="A0A0P1FGV7"/>
<sequence length="241" mass="26415">MFCLVGWGRRPYIATMYLRYIAFSALAAVLSAPVMARADLVFSGPVVMGDGDSLRVGGSQNLRLIGIDAPELDQTCMLDTGATFACGTWVAETVRKAFNGRAATCTAQQIDRYDRPLVTCTIGGEDLGARLVREGLALTYRESKTYAAEEKAAILADRGLWSMDMQDPSEHRRARATNRAAPNSAPDPACTIKGNISSNGRIYHRPGDENYARTNIRVDRGERWFCTEAEARAAGWRGARR</sequence>
<dbReference type="PROSITE" id="PS50830">
    <property type="entry name" value="TNASE_3"/>
    <property type="match status" value="1"/>
</dbReference>
<feature type="region of interest" description="Disordered" evidence="1">
    <location>
        <begin position="166"/>
        <end position="188"/>
    </location>
</feature>
<dbReference type="EMBL" id="CYRX01000031">
    <property type="protein sequence ID" value="CUH61163.1"/>
    <property type="molecule type" value="Genomic_DNA"/>
</dbReference>
<reference evidence="3 4" key="1">
    <citation type="submission" date="2015-09" db="EMBL/GenBank/DDBJ databases">
        <authorList>
            <consortium name="Swine Surveillance"/>
        </authorList>
    </citation>
    <scope>NUCLEOTIDE SEQUENCE [LARGE SCALE GENOMIC DNA]</scope>
    <source>
        <strain evidence="3 4">CECT 5294</strain>
    </source>
</reference>
<proteinExistence type="predicted"/>
<dbReference type="Pfam" id="PF00565">
    <property type="entry name" value="SNase"/>
    <property type="match status" value="1"/>
</dbReference>